<protein>
    <submittedName>
        <fullName evidence="11">Transforming acidic coiled-coil-containing protein 1 isoform X2</fullName>
    </submittedName>
</protein>
<dbReference type="InterPro" id="IPR039915">
    <property type="entry name" value="TACC"/>
</dbReference>
<feature type="compositionally biased region" description="Basic and acidic residues" evidence="8">
    <location>
        <begin position="54"/>
        <end position="66"/>
    </location>
</feature>
<dbReference type="FunFam" id="1.20.5.1700:FF:000001">
    <property type="entry name" value="Transforming acidic coiled-coil-containing protein 1 isoform 2"/>
    <property type="match status" value="1"/>
</dbReference>
<keyword evidence="5 7" id="KW-0175">Coiled coil</keyword>
<dbReference type="RefSeq" id="XP_025059250.1">
    <property type="nucleotide sequence ID" value="XM_025203465.1"/>
</dbReference>
<evidence type="ECO:0000256" key="7">
    <source>
        <dbReference type="SAM" id="Coils"/>
    </source>
</evidence>
<dbReference type="GO" id="GO:0005737">
    <property type="term" value="C:cytoplasm"/>
    <property type="evidence" value="ECO:0007669"/>
    <property type="project" value="TreeGrafter"/>
</dbReference>
<comment type="subcellular location">
    <subcellularLocation>
        <location evidence="1">Cytoplasm</location>
        <location evidence="1">Cytoskeleton</location>
    </subcellularLocation>
</comment>
<evidence type="ECO:0000259" key="9">
    <source>
        <dbReference type="Pfam" id="PF05010"/>
    </source>
</evidence>
<keyword evidence="6" id="KW-0206">Cytoskeleton</keyword>
<feature type="compositionally biased region" description="Basic residues" evidence="8">
    <location>
        <begin position="169"/>
        <end position="180"/>
    </location>
</feature>
<dbReference type="GeneID" id="102375126"/>
<evidence type="ECO:0000256" key="3">
    <source>
        <dbReference type="ARBA" id="ARBA00022490"/>
    </source>
</evidence>
<proteinExistence type="inferred from homology"/>
<keyword evidence="3" id="KW-0963">Cytoplasm</keyword>
<evidence type="ECO:0000256" key="6">
    <source>
        <dbReference type="ARBA" id="ARBA00023212"/>
    </source>
</evidence>
<dbReference type="CTD" id="6867"/>
<dbReference type="Gene3D" id="1.20.5.1700">
    <property type="match status" value="1"/>
</dbReference>
<feature type="compositionally biased region" description="Basic residues" evidence="8">
    <location>
        <begin position="272"/>
        <end position="288"/>
    </location>
</feature>
<reference evidence="11" key="1">
    <citation type="submission" date="2025-08" db="UniProtKB">
        <authorList>
            <consortium name="RefSeq"/>
        </authorList>
    </citation>
    <scope>IDENTIFICATION</scope>
</reference>
<dbReference type="PANTHER" id="PTHR13924">
    <property type="entry name" value="TRANSFORMING ACIDIC COILED-COIL CONTAINING PROTEIN 1/2"/>
    <property type="match status" value="1"/>
</dbReference>
<keyword evidence="4" id="KW-0597">Phosphoprotein</keyword>
<feature type="domain" description="Transforming acidic coiled-coil-containing protein C-terminal" evidence="9">
    <location>
        <begin position="537"/>
        <end position="720"/>
    </location>
</feature>
<keyword evidence="10" id="KW-1185">Reference proteome</keyword>
<sequence length="727" mass="79038">MGGAASQRHKEPGSDSEGNFETPEADTPTRAPPEPGAPRTPELPGTGDQPAVEVPEKPLHQTHWEDEAQAAISVPAGKQHCPAEPSLGLGRDSPVMPHAPRTEVAAPGSETGPESLGTSAPDQLVTADAPITSWEQGMSREDMVISLKGSVDDEPQAASAALEQVPSKSKLKKMKPPSLRKRVDVEPAEEGVPVPQASYQFNPEEYDDSVNPFVTGGSKIPNSPPAALHAFPVPGSDASSNAGELLEETRGHALKLEFDFTPGADNPEGKRAPSKKANRKPGSKLTPKRQRDAALKPTSAEGVAGAVDDVPLPKGSYKVDPSQWDSSSFNPFGGSSALQNSPTVPKGSYHFDPTNLDSVDPFKPTKSLDDTAADPCPTADNDLNEILESQTLEVQVEELLLGKGSPKKAKSRLITTTEQVKFLCFLLSGCKVKKYETQPLVLDVGPQGEGALISDLPEVANRDGHATDEEKLASTSCSQKLPGLEVKGEAEEDLEYFECSAIPALVTKLAFPPSEAGLEKEASGQAEKEPPGSFPIIAKEIEANEWKKKYEESWQEVLEMRKIVAEYEKTIAQMIEDEQRTNMTSQKNLQQLTMEKEQALADLNSVERSLSDLFRRYENLKGVLEGFKKNEEALKKCAQDYLTRVKQEEQRYQALKIHAEEKLDKANEEIAQVRTKAKAESAALHAGLRKEQMKVESLERALQQKNQEIEELTKICDELIAKLGKTD</sequence>
<accession>A0A3Q0GM51</accession>
<feature type="coiled-coil region" evidence="7">
    <location>
        <begin position="645"/>
        <end position="722"/>
    </location>
</feature>
<evidence type="ECO:0000256" key="1">
    <source>
        <dbReference type="ARBA" id="ARBA00004245"/>
    </source>
</evidence>
<dbReference type="InterPro" id="IPR007707">
    <property type="entry name" value="TACC_C"/>
</dbReference>
<evidence type="ECO:0000256" key="4">
    <source>
        <dbReference type="ARBA" id="ARBA00022553"/>
    </source>
</evidence>
<organism evidence="10 11">
    <name type="scientific">Alligator sinensis</name>
    <name type="common">Chinese alligator</name>
    <dbReference type="NCBI Taxonomy" id="38654"/>
    <lineage>
        <taxon>Eukaryota</taxon>
        <taxon>Metazoa</taxon>
        <taxon>Chordata</taxon>
        <taxon>Craniata</taxon>
        <taxon>Vertebrata</taxon>
        <taxon>Euteleostomi</taxon>
        <taxon>Archelosauria</taxon>
        <taxon>Archosauria</taxon>
        <taxon>Crocodylia</taxon>
        <taxon>Alligatoridae</taxon>
        <taxon>Alligatorinae</taxon>
        <taxon>Alligator</taxon>
    </lineage>
</organism>
<dbReference type="GO" id="GO:0007097">
    <property type="term" value="P:nuclear migration"/>
    <property type="evidence" value="ECO:0007669"/>
    <property type="project" value="TreeGrafter"/>
</dbReference>
<evidence type="ECO:0000256" key="8">
    <source>
        <dbReference type="SAM" id="MobiDB-lite"/>
    </source>
</evidence>
<feature type="coiled-coil region" evidence="7">
    <location>
        <begin position="575"/>
        <end position="609"/>
    </location>
</feature>
<dbReference type="GO" id="GO:0007052">
    <property type="term" value="P:mitotic spindle organization"/>
    <property type="evidence" value="ECO:0007669"/>
    <property type="project" value="InterPro"/>
</dbReference>
<feature type="compositionally biased region" description="Basic and acidic residues" evidence="8">
    <location>
        <begin position="247"/>
        <end position="258"/>
    </location>
</feature>
<dbReference type="Proteomes" id="UP000189705">
    <property type="component" value="Unplaced"/>
</dbReference>
<evidence type="ECO:0000256" key="5">
    <source>
        <dbReference type="ARBA" id="ARBA00023054"/>
    </source>
</evidence>
<evidence type="ECO:0000313" key="10">
    <source>
        <dbReference type="Proteomes" id="UP000189705"/>
    </source>
</evidence>
<dbReference type="AlphaFoldDB" id="A0A3Q0GM51"/>
<evidence type="ECO:0000256" key="2">
    <source>
        <dbReference type="ARBA" id="ARBA00009423"/>
    </source>
</evidence>
<gene>
    <name evidence="11" type="primary">TACC1</name>
</gene>
<dbReference type="GO" id="GO:0021987">
    <property type="term" value="P:cerebral cortex development"/>
    <property type="evidence" value="ECO:0007669"/>
    <property type="project" value="TreeGrafter"/>
</dbReference>
<dbReference type="GO" id="GO:0005856">
    <property type="term" value="C:cytoskeleton"/>
    <property type="evidence" value="ECO:0007669"/>
    <property type="project" value="UniProtKB-SubCell"/>
</dbReference>
<dbReference type="PANTHER" id="PTHR13924:SF12">
    <property type="entry name" value="TRANSFORMING ACIDIC COILED-COIL-CONTAINING PROTEIN 1"/>
    <property type="match status" value="1"/>
</dbReference>
<feature type="region of interest" description="Disordered" evidence="8">
    <location>
        <begin position="1"/>
        <end position="124"/>
    </location>
</feature>
<evidence type="ECO:0000313" key="11">
    <source>
        <dbReference type="RefSeq" id="XP_025059250.1"/>
    </source>
</evidence>
<name>A0A3Q0GM51_ALLSI</name>
<dbReference type="Pfam" id="PF05010">
    <property type="entry name" value="TACC_C"/>
    <property type="match status" value="1"/>
</dbReference>
<comment type="similarity">
    <text evidence="2">Belongs to the TACC family.</text>
</comment>
<feature type="region of interest" description="Disordered" evidence="8">
    <location>
        <begin position="151"/>
        <end position="374"/>
    </location>
</feature>